<keyword evidence="3" id="KW-1185">Reference proteome</keyword>
<feature type="region of interest" description="Disordered" evidence="1">
    <location>
        <begin position="28"/>
        <end position="97"/>
    </location>
</feature>
<reference evidence="3" key="1">
    <citation type="journal article" date="2019" name="Int. J. Syst. Evol. Microbiol.">
        <title>The Global Catalogue of Microorganisms (GCM) 10K type strain sequencing project: providing services to taxonomists for standard genome sequencing and annotation.</title>
        <authorList>
            <consortium name="The Broad Institute Genomics Platform"/>
            <consortium name="The Broad Institute Genome Sequencing Center for Infectious Disease"/>
            <person name="Wu L."/>
            <person name="Ma J."/>
        </authorList>
    </citation>
    <scope>NUCLEOTIDE SEQUENCE [LARGE SCALE GENOMIC DNA]</scope>
    <source>
        <strain evidence="3">CGMCC 1.8860</strain>
    </source>
</reference>
<sequence length="97" mass="10429">MGLAVVPLTAPSIAAARGEFGEDCLRPQAEFRSRPRDARSAGNPEGAESQGSPFLWDLSFGDPKERSLLSGNPRHLNNRAAGAKKNRKTALQTAQQK</sequence>
<proteinExistence type="predicted"/>
<comment type="caution">
    <text evidence="2">The sequence shown here is derived from an EMBL/GenBank/DDBJ whole genome shotgun (WGS) entry which is preliminary data.</text>
</comment>
<evidence type="ECO:0000256" key="1">
    <source>
        <dbReference type="SAM" id="MobiDB-lite"/>
    </source>
</evidence>
<dbReference type="EMBL" id="BMLY01000008">
    <property type="protein sequence ID" value="GGP27924.1"/>
    <property type="molecule type" value="Genomic_DNA"/>
</dbReference>
<protein>
    <submittedName>
        <fullName evidence="2">Uncharacterized protein</fullName>
    </submittedName>
</protein>
<dbReference type="Proteomes" id="UP000621859">
    <property type="component" value="Unassembled WGS sequence"/>
</dbReference>
<evidence type="ECO:0000313" key="3">
    <source>
        <dbReference type="Proteomes" id="UP000621859"/>
    </source>
</evidence>
<organism evidence="2 3">
    <name type="scientific">Silvimonas amylolytica</name>
    <dbReference type="NCBI Taxonomy" id="449663"/>
    <lineage>
        <taxon>Bacteria</taxon>
        <taxon>Pseudomonadati</taxon>
        <taxon>Pseudomonadota</taxon>
        <taxon>Betaproteobacteria</taxon>
        <taxon>Neisseriales</taxon>
        <taxon>Chitinibacteraceae</taxon>
        <taxon>Silvimonas</taxon>
    </lineage>
</organism>
<evidence type="ECO:0000313" key="2">
    <source>
        <dbReference type="EMBL" id="GGP27924.1"/>
    </source>
</evidence>
<name>A0ABQ2PRN1_9NEIS</name>
<gene>
    <name evidence="2" type="ORF">GCM10010971_37430</name>
</gene>
<accession>A0ABQ2PRN1</accession>
<feature type="compositionally biased region" description="Basic and acidic residues" evidence="1">
    <location>
        <begin position="28"/>
        <end position="39"/>
    </location>
</feature>